<reference evidence="3 4" key="1">
    <citation type="journal article" date="2017" name="PLoS Biol.">
        <title>The sea cucumber genome provides insights into morphological evolution and visceral regeneration.</title>
        <authorList>
            <person name="Zhang X."/>
            <person name="Sun L."/>
            <person name="Yuan J."/>
            <person name="Sun Y."/>
            <person name="Gao Y."/>
            <person name="Zhang L."/>
            <person name="Li S."/>
            <person name="Dai H."/>
            <person name="Hamel J.F."/>
            <person name="Liu C."/>
            <person name="Yu Y."/>
            <person name="Liu S."/>
            <person name="Lin W."/>
            <person name="Guo K."/>
            <person name="Jin S."/>
            <person name="Xu P."/>
            <person name="Storey K.B."/>
            <person name="Huan P."/>
            <person name="Zhang T."/>
            <person name="Zhou Y."/>
            <person name="Zhang J."/>
            <person name="Lin C."/>
            <person name="Li X."/>
            <person name="Xing L."/>
            <person name="Huo D."/>
            <person name="Sun M."/>
            <person name="Wang L."/>
            <person name="Mercier A."/>
            <person name="Li F."/>
            <person name="Yang H."/>
            <person name="Xiang J."/>
        </authorList>
    </citation>
    <scope>NUCLEOTIDE SEQUENCE [LARGE SCALE GENOMIC DNA]</scope>
    <source>
        <strain evidence="3">Shaxun</strain>
        <tissue evidence="3">Muscle</tissue>
    </source>
</reference>
<sequence>MTFVVSKTFDAPNSDFQSYLQEAASLTVTNIETVGDDNDDINFTPESSPLHIPLQRQMSGVVYSDDEDWENVATSLDGSDPKTPSPSLAKEDAKERRAKIKQAIKEKKEKLSQQEYQQMIANHKQEMELMEILREREKERHQLKLGSKVAERKKRRAARIAEKKEQEKLLAENMRANSQKEEEDKFRTSDQLAVTQEIEKKVSKFHREVESRKENFSEAEYEKLLKQHEEQVALLEKRLNHQMGTQKRSFLDKLAARKRKKSEKALTAVELQELEAELQERQKQFDIELKEKKGLSSDDDYKKLIAQHKMELGQMQEKLALQRQRQRQEMLDKLAARRNMRESGIEENLSADEVKELQLALNQRAISFKDELKDAKTKMSAGDCQRMIDRHRSEMEEMQSQLDEERDRMRQQLMTKLNQRKKTTKGQHAISQEKCFSPEELKQLQLMMDIKNTSEKQKIAGQKNKISSEKYREAARPAP</sequence>
<organism evidence="3 4">
    <name type="scientific">Stichopus japonicus</name>
    <name type="common">Sea cucumber</name>
    <dbReference type="NCBI Taxonomy" id="307972"/>
    <lineage>
        <taxon>Eukaryota</taxon>
        <taxon>Metazoa</taxon>
        <taxon>Echinodermata</taxon>
        <taxon>Eleutherozoa</taxon>
        <taxon>Echinozoa</taxon>
        <taxon>Holothuroidea</taxon>
        <taxon>Aspidochirotacea</taxon>
        <taxon>Aspidochirotida</taxon>
        <taxon>Stichopodidae</taxon>
        <taxon>Apostichopus</taxon>
    </lineage>
</organism>
<gene>
    <name evidence="3" type="ORF">BSL78_18301</name>
</gene>
<dbReference type="STRING" id="307972.A0A2G8KA56"/>
<feature type="region of interest" description="Disordered" evidence="2">
    <location>
        <begin position="453"/>
        <end position="479"/>
    </location>
</feature>
<dbReference type="AlphaFoldDB" id="A0A2G8KA56"/>
<evidence type="ECO:0000256" key="2">
    <source>
        <dbReference type="SAM" id="MobiDB-lite"/>
    </source>
</evidence>
<comment type="caution">
    <text evidence="3">The sequence shown here is derived from an EMBL/GenBank/DDBJ whole genome shotgun (WGS) entry which is preliminary data.</text>
</comment>
<feature type="coiled-coil region" evidence="1">
    <location>
        <begin position="381"/>
        <end position="415"/>
    </location>
</feature>
<keyword evidence="4" id="KW-1185">Reference proteome</keyword>
<proteinExistence type="predicted"/>
<keyword evidence="1" id="KW-0175">Coiled coil</keyword>
<dbReference type="Proteomes" id="UP000230750">
    <property type="component" value="Unassembled WGS sequence"/>
</dbReference>
<evidence type="ECO:0000256" key="1">
    <source>
        <dbReference type="SAM" id="Coils"/>
    </source>
</evidence>
<dbReference type="EMBL" id="MRZV01000749">
    <property type="protein sequence ID" value="PIK44853.1"/>
    <property type="molecule type" value="Genomic_DNA"/>
</dbReference>
<feature type="region of interest" description="Disordered" evidence="2">
    <location>
        <begin position="418"/>
        <end position="437"/>
    </location>
</feature>
<feature type="region of interest" description="Disordered" evidence="2">
    <location>
        <begin position="72"/>
        <end position="98"/>
    </location>
</feature>
<evidence type="ECO:0000313" key="3">
    <source>
        <dbReference type="EMBL" id="PIK44853.1"/>
    </source>
</evidence>
<protein>
    <submittedName>
        <fullName evidence="3">Putative trichohyalin</fullName>
    </submittedName>
</protein>
<evidence type="ECO:0000313" key="4">
    <source>
        <dbReference type="Proteomes" id="UP000230750"/>
    </source>
</evidence>
<feature type="compositionally biased region" description="Basic and acidic residues" evidence="2">
    <location>
        <begin position="466"/>
        <end position="479"/>
    </location>
</feature>
<feature type="coiled-coil region" evidence="1">
    <location>
        <begin position="218"/>
        <end position="325"/>
    </location>
</feature>
<accession>A0A2G8KA56</accession>
<name>A0A2G8KA56_STIJA</name>